<gene>
    <name evidence="2" type="ORF">HUG10_02710</name>
</gene>
<dbReference type="PANTHER" id="PTHR38342">
    <property type="entry name" value="SLR5037 PROTEIN"/>
    <property type="match status" value="1"/>
</dbReference>
<dbReference type="Pfam" id="PF03625">
    <property type="entry name" value="DUF302"/>
    <property type="match status" value="1"/>
</dbReference>
<dbReference type="KEGG" id="halg:HUG10_02710"/>
<dbReference type="PANTHER" id="PTHR38342:SF1">
    <property type="entry name" value="SLR5037 PROTEIN"/>
    <property type="match status" value="1"/>
</dbReference>
<dbReference type="CDD" id="cd14797">
    <property type="entry name" value="DUF302"/>
    <property type="match status" value="1"/>
</dbReference>
<dbReference type="InterPro" id="IPR035923">
    <property type="entry name" value="TT1751-like_sf"/>
</dbReference>
<proteinExistence type="predicted"/>
<dbReference type="Gene3D" id="3.30.310.70">
    <property type="entry name" value="TT1751-like domain"/>
    <property type="match status" value="1"/>
</dbReference>
<sequence>MSFTMDKRVAGEFDAVVDETTDALSEEGFGILCDINIQQAFAEKLDLDDDYRRYRILGACNPSLAHHALESELRLGALLPCNVVVYETDEGAVGVSAVDPTVLLGVVDNSELDEVAADVRDRFVRVLNRLPAATDE</sequence>
<dbReference type="SUPFAM" id="SSF103247">
    <property type="entry name" value="TT1751-like"/>
    <property type="match status" value="1"/>
</dbReference>
<dbReference type="GeneID" id="56027709"/>
<evidence type="ECO:0000313" key="2">
    <source>
        <dbReference type="EMBL" id="QLG26516.1"/>
    </source>
</evidence>
<evidence type="ECO:0000313" key="3">
    <source>
        <dbReference type="Proteomes" id="UP000509750"/>
    </source>
</evidence>
<organism evidence="2 3">
    <name type="scientific">Halorarum halophilum</name>
    <dbReference type="NCBI Taxonomy" id="2743090"/>
    <lineage>
        <taxon>Archaea</taxon>
        <taxon>Methanobacteriati</taxon>
        <taxon>Methanobacteriota</taxon>
        <taxon>Stenosarchaea group</taxon>
        <taxon>Halobacteria</taxon>
        <taxon>Halobacteriales</taxon>
        <taxon>Haloferacaceae</taxon>
        <taxon>Halorarum</taxon>
    </lineage>
</organism>
<keyword evidence="3" id="KW-1185">Reference proteome</keyword>
<evidence type="ECO:0000259" key="1">
    <source>
        <dbReference type="Pfam" id="PF03625"/>
    </source>
</evidence>
<protein>
    <submittedName>
        <fullName evidence="2">DUF302 domain-containing protein</fullName>
    </submittedName>
</protein>
<dbReference type="RefSeq" id="WP_179168091.1">
    <property type="nucleotide sequence ID" value="NZ_CP058529.1"/>
</dbReference>
<accession>A0A7D5KE39</accession>
<dbReference type="AlphaFoldDB" id="A0A7D5KE39"/>
<dbReference type="EMBL" id="CP058529">
    <property type="protein sequence ID" value="QLG26516.1"/>
    <property type="molecule type" value="Genomic_DNA"/>
</dbReference>
<reference evidence="2 3" key="1">
    <citation type="submission" date="2020-07" db="EMBL/GenBank/DDBJ databases">
        <title>Gai3-2, isolated from salt lake.</title>
        <authorList>
            <person name="Cui H."/>
            <person name="Shi X."/>
        </authorList>
    </citation>
    <scope>NUCLEOTIDE SEQUENCE [LARGE SCALE GENOMIC DNA]</scope>
    <source>
        <strain evidence="2 3">Gai3-2</strain>
    </source>
</reference>
<dbReference type="Proteomes" id="UP000509750">
    <property type="component" value="Chromosome"/>
</dbReference>
<dbReference type="OrthoDB" id="2559at2157"/>
<dbReference type="PIRSF" id="PIRSF021774">
    <property type="entry name" value="UCP021774"/>
    <property type="match status" value="1"/>
</dbReference>
<name>A0A7D5KE39_9EURY</name>
<feature type="domain" description="DUF302" evidence="1">
    <location>
        <begin position="35"/>
        <end position="100"/>
    </location>
</feature>
<dbReference type="InterPro" id="IPR005180">
    <property type="entry name" value="DUF302"/>
</dbReference>
<dbReference type="InterPro" id="IPR016796">
    <property type="entry name" value="UCP021774"/>
</dbReference>